<sequence length="502" mass="54638">MAPTVTTCFTFVLPARAASTQLGKSRSHIPTVLQRPREPSDAANWEEFALQSLSSTAVRLDNFYPSPVSLSPADCDAYLFEVSCDLFAGDMDEQNQGRRYSQHTLNGSQGTRYTSLGSSTSHPNVLSDVSPDRYRNGSQLGLPVSARTLGNSVGADGQYYSDQITTFPGPTSLLTETQMSYDSDYDSNSAGAGGREQQHQQQTPGFGSYHASLMMYSVPQTGAQTSIYNTSQYPTSHPSRSNPMTSTSLLSDQTDVNQSYFGAHVPGVSSATASLDQASTAAYYQDLPTSFPYAGGAGSGGSAGSGSGSGSGTSGLTGVESFYHLADLGAGNAATMAETSGTDKAAEFEEKWQDYQRRLASVFKEITEGNLERAADGLLSVSFWLLSRVEELGLTDDDETLQKDRLKLWQDFNHAWIGLIFKQKQYMLQDSHDDSLPQPLSMRTIKRMGDELIRLCDGIERHGLVDYQFGVWEDEIETLLEDCLTLFEENEKEAPSESNRNG</sequence>
<evidence type="ECO:0000313" key="1">
    <source>
        <dbReference type="EMBL" id="KAJ3496124.1"/>
    </source>
</evidence>
<protein>
    <submittedName>
        <fullName evidence="1">Uncharacterized protein</fullName>
    </submittedName>
</protein>
<dbReference type="Proteomes" id="UP001148737">
    <property type="component" value="Unassembled WGS sequence"/>
</dbReference>
<gene>
    <name evidence="1" type="ORF">NLG97_g2894</name>
</gene>
<accession>A0ACC1QZL0</accession>
<name>A0ACC1QZL0_9HYPO</name>
<organism evidence="1 2">
    <name type="scientific">Lecanicillium saksenae</name>
    <dbReference type="NCBI Taxonomy" id="468837"/>
    <lineage>
        <taxon>Eukaryota</taxon>
        <taxon>Fungi</taxon>
        <taxon>Dikarya</taxon>
        <taxon>Ascomycota</taxon>
        <taxon>Pezizomycotina</taxon>
        <taxon>Sordariomycetes</taxon>
        <taxon>Hypocreomycetidae</taxon>
        <taxon>Hypocreales</taxon>
        <taxon>Cordycipitaceae</taxon>
        <taxon>Lecanicillium</taxon>
    </lineage>
</organism>
<dbReference type="EMBL" id="JANAKD010000219">
    <property type="protein sequence ID" value="KAJ3496124.1"/>
    <property type="molecule type" value="Genomic_DNA"/>
</dbReference>
<evidence type="ECO:0000313" key="2">
    <source>
        <dbReference type="Proteomes" id="UP001148737"/>
    </source>
</evidence>
<proteinExistence type="predicted"/>
<keyword evidence="2" id="KW-1185">Reference proteome</keyword>
<reference evidence="1" key="1">
    <citation type="submission" date="2022-07" db="EMBL/GenBank/DDBJ databases">
        <title>Genome Sequence of Lecanicillium saksenae.</title>
        <authorList>
            <person name="Buettner E."/>
        </authorList>
    </citation>
    <scope>NUCLEOTIDE SEQUENCE</scope>
    <source>
        <strain evidence="1">VT-O1</strain>
    </source>
</reference>
<comment type="caution">
    <text evidence="1">The sequence shown here is derived from an EMBL/GenBank/DDBJ whole genome shotgun (WGS) entry which is preliminary data.</text>
</comment>